<accession>A0A2S4M5T2</accession>
<dbReference type="InterPro" id="IPR011711">
    <property type="entry name" value="GntR_C"/>
</dbReference>
<dbReference type="InterPro" id="IPR036388">
    <property type="entry name" value="WH-like_DNA-bd_sf"/>
</dbReference>
<dbReference type="InterPro" id="IPR008920">
    <property type="entry name" value="TF_FadR/GntR_C"/>
</dbReference>
<keyword evidence="2" id="KW-0238">DNA-binding</keyword>
<dbReference type="SUPFAM" id="SSF48008">
    <property type="entry name" value="GntR ligand-binding domain-like"/>
    <property type="match status" value="1"/>
</dbReference>
<evidence type="ECO:0000259" key="5">
    <source>
        <dbReference type="PROSITE" id="PS50949"/>
    </source>
</evidence>
<dbReference type="SMART" id="SM00895">
    <property type="entry name" value="FCD"/>
    <property type="match status" value="1"/>
</dbReference>
<feature type="region of interest" description="Disordered" evidence="4">
    <location>
        <begin position="1"/>
        <end position="34"/>
    </location>
</feature>
<feature type="compositionally biased region" description="Low complexity" evidence="4">
    <location>
        <begin position="23"/>
        <end position="34"/>
    </location>
</feature>
<protein>
    <submittedName>
        <fullName evidence="6">GntR family transcriptional regulator</fullName>
    </submittedName>
</protein>
<comment type="caution">
    <text evidence="6">The sequence shown here is derived from an EMBL/GenBank/DDBJ whole genome shotgun (WGS) entry which is preliminary data.</text>
</comment>
<evidence type="ECO:0000256" key="1">
    <source>
        <dbReference type="ARBA" id="ARBA00023015"/>
    </source>
</evidence>
<dbReference type="Proteomes" id="UP000236919">
    <property type="component" value="Unassembled WGS sequence"/>
</dbReference>
<keyword evidence="1" id="KW-0805">Transcription regulation</keyword>
<dbReference type="PRINTS" id="PR00035">
    <property type="entry name" value="HTHGNTR"/>
</dbReference>
<dbReference type="PROSITE" id="PS50949">
    <property type="entry name" value="HTH_GNTR"/>
    <property type="match status" value="1"/>
</dbReference>
<dbReference type="Pfam" id="PF00392">
    <property type="entry name" value="GntR"/>
    <property type="match status" value="1"/>
</dbReference>
<keyword evidence="3" id="KW-0804">Transcription</keyword>
<dbReference type="SMART" id="SM00345">
    <property type="entry name" value="HTH_GNTR"/>
    <property type="match status" value="1"/>
</dbReference>
<dbReference type="PANTHER" id="PTHR43537:SF45">
    <property type="entry name" value="GNTR FAMILY REGULATORY PROTEIN"/>
    <property type="match status" value="1"/>
</dbReference>
<dbReference type="SUPFAM" id="SSF46785">
    <property type="entry name" value="Winged helix' DNA-binding domain"/>
    <property type="match status" value="1"/>
</dbReference>
<dbReference type="AlphaFoldDB" id="A0A2S4M5T2"/>
<evidence type="ECO:0000313" key="7">
    <source>
        <dbReference type="Proteomes" id="UP000236919"/>
    </source>
</evidence>
<proteinExistence type="predicted"/>
<gene>
    <name evidence="6" type="ORF">CYD53_110180</name>
</gene>
<dbReference type="PANTHER" id="PTHR43537">
    <property type="entry name" value="TRANSCRIPTIONAL REGULATOR, GNTR FAMILY"/>
    <property type="match status" value="1"/>
</dbReference>
<reference evidence="6 7" key="1">
    <citation type="submission" date="2018-01" db="EMBL/GenBank/DDBJ databases">
        <title>Genomic Encyclopedia of Type Strains, Phase III (KMG-III): the genomes of soil and plant-associated and newly described type strains.</title>
        <authorList>
            <person name="Whitman W."/>
        </authorList>
    </citation>
    <scope>NUCLEOTIDE SEQUENCE [LARGE SCALE GENOMIC DNA]</scope>
    <source>
        <strain evidence="6 7">1131</strain>
    </source>
</reference>
<dbReference type="CDD" id="cd07377">
    <property type="entry name" value="WHTH_GntR"/>
    <property type="match status" value="1"/>
</dbReference>
<sequence>MSEIASAPAAVVDATRRERRPMRGTGTSSGRSTAASLVQDEMRRAILAMQIVPGAALVEKELTARFGISRTPVREALIKLKEEGLVEVFPQAGTFVARIPIEAIPEAVFIRQALECATVDLVAGIATPEIVARLDAVIARQHEAFDEGDQERFHLFDEAFHETIAICAGYPGIWKLAHAAKSQIDRCRRMTLPVPGRMEMVIREHLSIVDAVRRKDGPAAQAAMRKHLGTLLPDLVHLRATHPDYFV</sequence>
<evidence type="ECO:0000313" key="6">
    <source>
        <dbReference type="EMBL" id="POR50061.1"/>
    </source>
</evidence>
<evidence type="ECO:0000256" key="2">
    <source>
        <dbReference type="ARBA" id="ARBA00023125"/>
    </source>
</evidence>
<dbReference type="InterPro" id="IPR036390">
    <property type="entry name" value="WH_DNA-bd_sf"/>
</dbReference>
<dbReference type="Gene3D" id="1.20.120.530">
    <property type="entry name" value="GntR ligand-binding domain-like"/>
    <property type="match status" value="1"/>
</dbReference>
<keyword evidence="7" id="KW-1185">Reference proteome</keyword>
<dbReference type="EMBL" id="PQFZ01000010">
    <property type="protein sequence ID" value="POR50061.1"/>
    <property type="molecule type" value="Genomic_DNA"/>
</dbReference>
<dbReference type="Gene3D" id="1.10.10.10">
    <property type="entry name" value="Winged helix-like DNA-binding domain superfamily/Winged helix DNA-binding domain"/>
    <property type="match status" value="1"/>
</dbReference>
<organism evidence="6 7">
    <name type="scientific">Bosea psychrotolerans</name>
    <dbReference type="NCBI Taxonomy" id="1871628"/>
    <lineage>
        <taxon>Bacteria</taxon>
        <taxon>Pseudomonadati</taxon>
        <taxon>Pseudomonadota</taxon>
        <taxon>Alphaproteobacteria</taxon>
        <taxon>Hyphomicrobiales</taxon>
        <taxon>Boseaceae</taxon>
        <taxon>Bosea</taxon>
    </lineage>
</organism>
<dbReference type="InterPro" id="IPR000524">
    <property type="entry name" value="Tscrpt_reg_HTH_GntR"/>
</dbReference>
<dbReference type="GO" id="GO:0003700">
    <property type="term" value="F:DNA-binding transcription factor activity"/>
    <property type="evidence" value="ECO:0007669"/>
    <property type="project" value="InterPro"/>
</dbReference>
<dbReference type="GO" id="GO:0003677">
    <property type="term" value="F:DNA binding"/>
    <property type="evidence" value="ECO:0007669"/>
    <property type="project" value="UniProtKB-KW"/>
</dbReference>
<evidence type="ECO:0000256" key="3">
    <source>
        <dbReference type="ARBA" id="ARBA00023163"/>
    </source>
</evidence>
<feature type="domain" description="HTH gntR-type" evidence="5">
    <location>
        <begin position="32"/>
        <end position="99"/>
    </location>
</feature>
<name>A0A2S4M5T2_9HYPH</name>
<dbReference type="Pfam" id="PF07729">
    <property type="entry name" value="FCD"/>
    <property type="match status" value="1"/>
</dbReference>
<dbReference type="RefSeq" id="WP_245928300.1">
    <property type="nucleotide sequence ID" value="NZ_PQFZ01000010.1"/>
</dbReference>
<evidence type="ECO:0000256" key="4">
    <source>
        <dbReference type="SAM" id="MobiDB-lite"/>
    </source>
</evidence>